<dbReference type="CDD" id="cd04301">
    <property type="entry name" value="NAT_SF"/>
    <property type="match status" value="1"/>
</dbReference>
<dbReference type="InterPro" id="IPR000182">
    <property type="entry name" value="GNAT_dom"/>
</dbReference>
<dbReference type="SUPFAM" id="SSF55729">
    <property type="entry name" value="Acyl-CoA N-acyltransferases (Nat)"/>
    <property type="match status" value="1"/>
</dbReference>
<dbReference type="Pfam" id="PF00583">
    <property type="entry name" value="Acetyltransf_1"/>
    <property type="match status" value="1"/>
</dbReference>
<dbReference type="Proteomes" id="UP000824037">
    <property type="component" value="Unassembled WGS sequence"/>
</dbReference>
<sequence>MTHGIETAVGGAATDAELSALHAAAFGYDESGRHPWNERLQRYSQFWVTARDAHDLVGFVNVIGDGGLHAILMDTCLHPSAQRRGIGRTLVAAAADEARARGCQWLHADYDPERVPFYEVGCRLQRTHAGLIDLTT</sequence>
<evidence type="ECO:0000259" key="3">
    <source>
        <dbReference type="PROSITE" id="PS51186"/>
    </source>
</evidence>
<dbReference type="PANTHER" id="PTHR43626:SF4">
    <property type="entry name" value="GCN5-RELATED N-ACETYLTRANSFERASE 2, CHLOROPLASTIC"/>
    <property type="match status" value="1"/>
</dbReference>
<name>A0A9D2J4M6_9MICO</name>
<dbReference type="GO" id="GO:0008080">
    <property type="term" value="F:N-acetyltransferase activity"/>
    <property type="evidence" value="ECO:0007669"/>
    <property type="project" value="InterPro"/>
</dbReference>
<dbReference type="InterPro" id="IPR045039">
    <property type="entry name" value="NSI-like"/>
</dbReference>
<feature type="domain" description="N-acetyltransferase" evidence="3">
    <location>
        <begin position="5"/>
        <end position="136"/>
    </location>
</feature>
<dbReference type="Gene3D" id="3.40.630.30">
    <property type="match status" value="1"/>
</dbReference>
<dbReference type="InterPro" id="IPR016181">
    <property type="entry name" value="Acyl_CoA_acyltransferase"/>
</dbReference>
<dbReference type="EMBL" id="DXBY01000240">
    <property type="protein sequence ID" value="HIZ36860.1"/>
    <property type="molecule type" value="Genomic_DNA"/>
</dbReference>
<protein>
    <submittedName>
        <fullName evidence="4">GNAT family N-acetyltransferase</fullName>
    </submittedName>
</protein>
<dbReference type="GO" id="GO:0005737">
    <property type="term" value="C:cytoplasm"/>
    <property type="evidence" value="ECO:0007669"/>
    <property type="project" value="TreeGrafter"/>
</dbReference>
<dbReference type="PROSITE" id="PS51186">
    <property type="entry name" value="GNAT"/>
    <property type="match status" value="1"/>
</dbReference>
<dbReference type="PANTHER" id="PTHR43626">
    <property type="entry name" value="ACYL-COA N-ACYLTRANSFERASE"/>
    <property type="match status" value="1"/>
</dbReference>
<proteinExistence type="predicted"/>
<reference evidence="4" key="1">
    <citation type="journal article" date="2021" name="PeerJ">
        <title>Extensive microbial diversity within the chicken gut microbiome revealed by metagenomics and culture.</title>
        <authorList>
            <person name="Gilroy R."/>
            <person name="Ravi A."/>
            <person name="Getino M."/>
            <person name="Pursley I."/>
            <person name="Horton D.L."/>
            <person name="Alikhan N.F."/>
            <person name="Baker D."/>
            <person name="Gharbi K."/>
            <person name="Hall N."/>
            <person name="Watson M."/>
            <person name="Adriaenssens E.M."/>
            <person name="Foster-Nyarko E."/>
            <person name="Jarju S."/>
            <person name="Secka A."/>
            <person name="Antonio M."/>
            <person name="Oren A."/>
            <person name="Chaudhuri R.R."/>
            <person name="La Ragione R."/>
            <person name="Hildebrand F."/>
            <person name="Pallen M.J."/>
        </authorList>
    </citation>
    <scope>NUCLEOTIDE SEQUENCE</scope>
    <source>
        <strain evidence="4">ChiGjej4B4-7305</strain>
    </source>
</reference>
<evidence type="ECO:0000313" key="5">
    <source>
        <dbReference type="Proteomes" id="UP000824037"/>
    </source>
</evidence>
<keyword evidence="2" id="KW-0012">Acyltransferase</keyword>
<accession>A0A9D2J4M6</accession>
<comment type="caution">
    <text evidence="4">The sequence shown here is derived from an EMBL/GenBank/DDBJ whole genome shotgun (WGS) entry which is preliminary data.</text>
</comment>
<evidence type="ECO:0000313" key="4">
    <source>
        <dbReference type="EMBL" id="HIZ36860.1"/>
    </source>
</evidence>
<evidence type="ECO:0000256" key="1">
    <source>
        <dbReference type="ARBA" id="ARBA00022679"/>
    </source>
</evidence>
<evidence type="ECO:0000256" key="2">
    <source>
        <dbReference type="ARBA" id="ARBA00023315"/>
    </source>
</evidence>
<reference evidence="4" key="2">
    <citation type="submission" date="2021-04" db="EMBL/GenBank/DDBJ databases">
        <authorList>
            <person name="Gilroy R."/>
        </authorList>
    </citation>
    <scope>NUCLEOTIDE SEQUENCE</scope>
    <source>
        <strain evidence="4">ChiGjej4B4-7305</strain>
    </source>
</reference>
<gene>
    <name evidence="4" type="ORF">H9815_13885</name>
</gene>
<organism evidence="4 5">
    <name type="scientific">Candidatus Ruania gallistercoris</name>
    <dbReference type="NCBI Taxonomy" id="2838746"/>
    <lineage>
        <taxon>Bacteria</taxon>
        <taxon>Bacillati</taxon>
        <taxon>Actinomycetota</taxon>
        <taxon>Actinomycetes</taxon>
        <taxon>Micrococcales</taxon>
        <taxon>Ruaniaceae</taxon>
        <taxon>Ruania</taxon>
    </lineage>
</organism>
<dbReference type="AlphaFoldDB" id="A0A9D2J4M6"/>
<keyword evidence="1" id="KW-0808">Transferase</keyword>